<gene>
    <name evidence="10" type="ORF">JOF54_001652</name>
</gene>
<dbReference type="PIRSF" id="PIRSF000538">
    <property type="entry name" value="GlpK"/>
    <property type="match status" value="1"/>
</dbReference>
<dbReference type="Proteomes" id="UP000758168">
    <property type="component" value="Unassembled WGS sequence"/>
</dbReference>
<dbReference type="InterPro" id="IPR050406">
    <property type="entry name" value="FGGY_Carb_Kinase"/>
</dbReference>
<evidence type="ECO:0000256" key="7">
    <source>
        <dbReference type="ARBA" id="ARBA00023308"/>
    </source>
</evidence>
<dbReference type="RefSeq" id="WP_210054655.1">
    <property type="nucleotide sequence ID" value="NZ_BAAAMH010000025.1"/>
</dbReference>
<name>A0ABS4Z7H3_9ACTN</name>
<evidence type="ECO:0000256" key="2">
    <source>
        <dbReference type="ARBA" id="ARBA00022629"/>
    </source>
</evidence>
<dbReference type="Pfam" id="PF00370">
    <property type="entry name" value="FGGY_N"/>
    <property type="match status" value="1"/>
</dbReference>
<dbReference type="InterPro" id="IPR018485">
    <property type="entry name" value="FGGY_C"/>
</dbReference>
<keyword evidence="2" id="KW-0119">Carbohydrate metabolism</keyword>
<dbReference type="GO" id="GO:0008993">
    <property type="term" value="F:rhamnulokinase activity"/>
    <property type="evidence" value="ECO:0007669"/>
    <property type="project" value="UniProtKB-EC"/>
</dbReference>
<evidence type="ECO:0000256" key="6">
    <source>
        <dbReference type="ARBA" id="ARBA00022840"/>
    </source>
</evidence>
<keyword evidence="4" id="KW-0547">Nucleotide-binding</keyword>
<dbReference type="InterPro" id="IPR013449">
    <property type="entry name" value="Rhamnulokinase"/>
</dbReference>
<keyword evidence="2" id="KW-0859">Xylose metabolism</keyword>
<keyword evidence="5" id="KW-0418">Kinase</keyword>
<dbReference type="PANTHER" id="PTHR43095:SF5">
    <property type="entry name" value="XYLULOSE KINASE"/>
    <property type="match status" value="1"/>
</dbReference>
<dbReference type="PANTHER" id="PTHR43095">
    <property type="entry name" value="SUGAR KINASE"/>
    <property type="match status" value="1"/>
</dbReference>
<dbReference type="SUPFAM" id="SSF53067">
    <property type="entry name" value="Actin-like ATPase domain"/>
    <property type="match status" value="2"/>
</dbReference>
<dbReference type="CDD" id="cd07771">
    <property type="entry name" value="ASKHA_NBD_FGGY_RhaB-like"/>
    <property type="match status" value="1"/>
</dbReference>
<accession>A0ABS4Z7H3</accession>
<keyword evidence="11" id="KW-1185">Reference proteome</keyword>
<dbReference type="InterPro" id="IPR043129">
    <property type="entry name" value="ATPase_NBD"/>
</dbReference>
<feature type="domain" description="Carbohydrate kinase FGGY C-terminal" evidence="9">
    <location>
        <begin position="263"/>
        <end position="455"/>
    </location>
</feature>
<evidence type="ECO:0000256" key="5">
    <source>
        <dbReference type="ARBA" id="ARBA00022777"/>
    </source>
</evidence>
<evidence type="ECO:0000259" key="8">
    <source>
        <dbReference type="Pfam" id="PF00370"/>
    </source>
</evidence>
<keyword evidence="6" id="KW-0067">ATP-binding</keyword>
<evidence type="ECO:0000256" key="1">
    <source>
        <dbReference type="ARBA" id="ARBA00009156"/>
    </source>
</evidence>
<dbReference type="Pfam" id="PF02782">
    <property type="entry name" value="FGGY_C"/>
    <property type="match status" value="1"/>
</dbReference>
<proteinExistence type="inferred from homology"/>
<evidence type="ECO:0000313" key="10">
    <source>
        <dbReference type="EMBL" id="MBP2416730.1"/>
    </source>
</evidence>
<dbReference type="Gene3D" id="3.30.420.40">
    <property type="match status" value="2"/>
</dbReference>
<comment type="caution">
    <text evidence="10">The sequence shown here is derived from an EMBL/GenBank/DDBJ whole genome shotgun (WGS) entry which is preliminary data.</text>
</comment>
<evidence type="ECO:0000259" key="9">
    <source>
        <dbReference type="Pfam" id="PF02782"/>
    </source>
</evidence>
<dbReference type="EC" id="2.7.1.5" evidence="10"/>
<dbReference type="InterPro" id="IPR018484">
    <property type="entry name" value="FGGY_N"/>
</dbReference>
<evidence type="ECO:0000256" key="3">
    <source>
        <dbReference type="ARBA" id="ARBA00022679"/>
    </source>
</evidence>
<dbReference type="EMBL" id="JAGIOB010000001">
    <property type="protein sequence ID" value="MBP2416730.1"/>
    <property type="molecule type" value="Genomic_DNA"/>
</dbReference>
<reference evidence="10 11" key="1">
    <citation type="submission" date="2021-03" db="EMBL/GenBank/DDBJ databases">
        <title>Sequencing the genomes of 1000 actinobacteria strains.</title>
        <authorList>
            <person name="Klenk H.-P."/>
        </authorList>
    </citation>
    <scope>NUCLEOTIDE SEQUENCE [LARGE SCALE GENOMIC DNA]</scope>
    <source>
        <strain evidence="10 11">DSM 12936</strain>
    </source>
</reference>
<feature type="domain" description="Carbohydrate kinase FGGY N-terminal" evidence="8">
    <location>
        <begin position="15"/>
        <end position="254"/>
    </location>
</feature>
<evidence type="ECO:0000256" key="4">
    <source>
        <dbReference type="ARBA" id="ARBA00022741"/>
    </source>
</evidence>
<sequence>MTAPARPGADGAVFGAVDIGASSGRVVAGVLDDDGLHLEVVHRFANGAVEVDGHLRWDLTGLFAEVLTGLTALAARHPGVRSVGIDTWAVDYGLLGSDGALLAEPVAYRDGRTASVVDLVHRRVDPARLYAVTGLQFLPFNTLYQLSAEREGPLWPRVAQALLLPDLLACWLTGERRTEATNASTTGLLDATTRTWSTELLEALGLPLDLFPPLIQPGETLGPLLPDVARRTGLDPTTTVVAVGSHDTASAVVGVPAEDRAFAYVSSGTWSLVGLELDAPVLTPQSRAANFTNEGGVDGRTRYLRNEGGLWLLQESLRHWAEEGPAPDQDALLAAAAALPAGGPVFDVDAPDLIAPGDMPRRIARAVQAAGGTAPPTRAALVRAVLDSLAVAYARTTAEAEALSGQRAAVVHLVGGGSRNALLCQLTADLSGRTVLSGPVEATALGNLAVQARAAGLLPADLGALRRTLRAGLALETYVPSGS</sequence>
<organism evidence="10 11">
    <name type="scientific">Microlunatus capsulatus</name>
    <dbReference type="NCBI Taxonomy" id="99117"/>
    <lineage>
        <taxon>Bacteria</taxon>
        <taxon>Bacillati</taxon>
        <taxon>Actinomycetota</taxon>
        <taxon>Actinomycetes</taxon>
        <taxon>Propionibacteriales</taxon>
        <taxon>Propionibacteriaceae</taxon>
        <taxon>Microlunatus</taxon>
    </lineage>
</organism>
<keyword evidence="7" id="KW-0684">Rhamnose metabolism</keyword>
<protein>
    <submittedName>
        <fullName evidence="10">Rhamnulokinase</fullName>
        <ecNumber evidence="10">2.7.1.5</ecNumber>
    </submittedName>
</protein>
<keyword evidence="3 10" id="KW-0808">Transferase</keyword>
<comment type="similarity">
    <text evidence="1">Belongs to the FGGY kinase family.</text>
</comment>
<evidence type="ECO:0000313" key="11">
    <source>
        <dbReference type="Proteomes" id="UP000758168"/>
    </source>
</evidence>
<dbReference type="InterPro" id="IPR000577">
    <property type="entry name" value="Carb_kinase_FGGY"/>
</dbReference>